<feature type="transmembrane region" description="Helical" evidence="1">
    <location>
        <begin position="306"/>
        <end position="325"/>
    </location>
</feature>
<feature type="transmembrane region" description="Helical" evidence="1">
    <location>
        <begin position="528"/>
        <end position="552"/>
    </location>
</feature>
<keyword evidence="1" id="KW-0472">Membrane</keyword>
<feature type="transmembrane region" description="Helical" evidence="1">
    <location>
        <begin position="363"/>
        <end position="380"/>
    </location>
</feature>
<feature type="transmembrane region" description="Helical" evidence="1">
    <location>
        <begin position="224"/>
        <end position="245"/>
    </location>
</feature>
<dbReference type="RefSeq" id="WP_205016743.1">
    <property type="nucleotide sequence ID" value="NZ_JAFBEI010000010.1"/>
</dbReference>
<feature type="transmembrane region" description="Helical" evidence="1">
    <location>
        <begin position="12"/>
        <end position="30"/>
    </location>
</feature>
<feature type="transmembrane region" description="Helical" evidence="1">
    <location>
        <begin position="337"/>
        <end position="357"/>
    </location>
</feature>
<accession>A0ABS2PLJ6</accession>
<gene>
    <name evidence="2" type="ORF">JOC31_000640</name>
</gene>
<dbReference type="EMBL" id="JAFBEI010000010">
    <property type="protein sequence ID" value="MBM7635826.1"/>
    <property type="molecule type" value="Genomic_DNA"/>
</dbReference>
<evidence type="ECO:0000313" key="3">
    <source>
        <dbReference type="Proteomes" id="UP000809081"/>
    </source>
</evidence>
<protein>
    <recommendedName>
        <fullName evidence="4">Cell division protein</fullName>
    </recommendedName>
</protein>
<feature type="transmembrane region" description="Helical" evidence="1">
    <location>
        <begin position="271"/>
        <end position="294"/>
    </location>
</feature>
<sequence length="566" mass="64799">MNKISSLVQKYYVMLSLLGFSFLLILPQIISRDVIMGSDSVFHYNRFYDAAMQIKEGNFSYFISMYGFQQSGRIVNAVYGPLFAYAQGLLVLISGSWFSYQLLSRFLIALIAGSSLYNLLRQAKVRQLIALSLALFYMTTFAIQYWTMRQGFSSWGAAILPYCFIPAIRFTFYRKVEPIRLAVSVALIFQVHMLSALMLIMMYIPFFLYGFIKSDQKVLLLKRGLQSVGLFMILTANVWSVLLYLKSRNQLLDPFINDTIGLNGIDGTSSYWLITPSPLGILLVGQIIYVLIHFKNLASWKKVLHLLYFLFIFLSTGLFPWQWLLEHGNAVAKLIQFPFRFFVPATILLLMITGISVNQFTKWRSAVSWLLLGLAIVGLYQTNLNTTAVTAERVGKYIISKSKHVYVNGSYEEIKASLHSHDLQHFLKLVVKTTPDYVPVYGIRGTRNTYDLYYNHVVQNSNHVDKCVKGDQLILTWTGQSNHEVDLPVVKYRNTQLRLNGKVLSPKDYDLSIIGTPRVMSQEGENKLIVTFLVPFWLTSLIILALLSWLILGLQIGYKIYIKRFV</sequence>
<name>A0ABS2PLJ6_9STRE</name>
<proteinExistence type="predicted"/>
<feature type="transmembrane region" description="Helical" evidence="1">
    <location>
        <begin position="184"/>
        <end position="212"/>
    </location>
</feature>
<evidence type="ECO:0000313" key="2">
    <source>
        <dbReference type="EMBL" id="MBM7635826.1"/>
    </source>
</evidence>
<keyword evidence="1" id="KW-0812">Transmembrane</keyword>
<evidence type="ECO:0008006" key="4">
    <source>
        <dbReference type="Google" id="ProtNLM"/>
    </source>
</evidence>
<comment type="caution">
    <text evidence="2">The sequence shown here is derived from an EMBL/GenBank/DDBJ whole genome shotgun (WGS) entry which is preliminary data.</text>
</comment>
<feature type="transmembrane region" description="Helical" evidence="1">
    <location>
        <begin position="74"/>
        <end position="96"/>
    </location>
</feature>
<feature type="transmembrane region" description="Helical" evidence="1">
    <location>
        <begin position="102"/>
        <end position="120"/>
    </location>
</feature>
<organism evidence="2 3">
    <name type="scientific">Streptococcus saliviloxodontae</name>
    <dbReference type="NCBI Taxonomy" id="1349416"/>
    <lineage>
        <taxon>Bacteria</taxon>
        <taxon>Bacillati</taxon>
        <taxon>Bacillota</taxon>
        <taxon>Bacilli</taxon>
        <taxon>Lactobacillales</taxon>
        <taxon>Streptococcaceae</taxon>
        <taxon>Streptococcus</taxon>
    </lineage>
</organism>
<evidence type="ECO:0000256" key="1">
    <source>
        <dbReference type="SAM" id="Phobius"/>
    </source>
</evidence>
<dbReference type="Proteomes" id="UP000809081">
    <property type="component" value="Unassembled WGS sequence"/>
</dbReference>
<feature type="transmembrane region" description="Helical" evidence="1">
    <location>
        <begin position="127"/>
        <end position="146"/>
    </location>
</feature>
<keyword evidence="1" id="KW-1133">Transmembrane helix</keyword>
<keyword evidence="3" id="KW-1185">Reference proteome</keyword>
<feature type="transmembrane region" description="Helical" evidence="1">
    <location>
        <begin position="152"/>
        <end position="172"/>
    </location>
</feature>
<reference evidence="2 3" key="1">
    <citation type="submission" date="2021-01" db="EMBL/GenBank/DDBJ databases">
        <title>Genomic Encyclopedia of Type Strains, Phase IV (KMG-IV): sequencing the most valuable type-strain genomes for metagenomic binning, comparative biology and taxonomic classification.</title>
        <authorList>
            <person name="Goeker M."/>
        </authorList>
    </citation>
    <scope>NUCLEOTIDE SEQUENCE [LARGE SCALE GENOMIC DNA]</scope>
    <source>
        <strain evidence="2 3">DSM 27513</strain>
    </source>
</reference>